<dbReference type="EMBL" id="MGFG01000026">
    <property type="protein sequence ID" value="OGM00697.1"/>
    <property type="molecule type" value="Genomic_DNA"/>
</dbReference>
<evidence type="ECO:0000256" key="1">
    <source>
        <dbReference type="ARBA" id="ARBA00022737"/>
    </source>
</evidence>
<protein>
    <submittedName>
        <fullName evidence="4">Uncharacterized protein</fullName>
    </submittedName>
</protein>
<keyword evidence="1" id="KW-0677">Repeat</keyword>
<feature type="transmembrane region" description="Helical" evidence="3">
    <location>
        <begin position="190"/>
        <end position="210"/>
    </location>
</feature>
<evidence type="ECO:0000313" key="4">
    <source>
        <dbReference type="EMBL" id="OGM00697.1"/>
    </source>
</evidence>
<dbReference type="Pfam" id="PF13432">
    <property type="entry name" value="TPR_16"/>
    <property type="match status" value="1"/>
</dbReference>
<feature type="transmembrane region" description="Helical" evidence="3">
    <location>
        <begin position="427"/>
        <end position="445"/>
    </location>
</feature>
<dbReference type="InterPro" id="IPR011990">
    <property type="entry name" value="TPR-like_helical_dom_sf"/>
</dbReference>
<feature type="transmembrane region" description="Helical" evidence="3">
    <location>
        <begin position="222"/>
        <end position="239"/>
    </location>
</feature>
<dbReference type="PANTHER" id="PTHR45586:SF1">
    <property type="entry name" value="LIPOPOLYSACCHARIDE ASSEMBLY PROTEIN B"/>
    <property type="match status" value="1"/>
</dbReference>
<comment type="caution">
    <text evidence="4">The sequence shown here is derived from an EMBL/GenBank/DDBJ whole genome shotgun (WGS) entry which is preliminary data.</text>
</comment>
<feature type="transmembrane region" description="Helical" evidence="3">
    <location>
        <begin position="149"/>
        <end position="178"/>
    </location>
</feature>
<dbReference type="Proteomes" id="UP000176988">
    <property type="component" value="Unassembled WGS sequence"/>
</dbReference>
<keyword evidence="2" id="KW-0802">TPR repeat</keyword>
<evidence type="ECO:0000256" key="3">
    <source>
        <dbReference type="SAM" id="Phobius"/>
    </source>
</evidence>
<dbReference type="SUPFAM" id="SSF48452">
    <property type="entry name" value="TPR-like"/>
    <property type="match status" value="2"/>
</dbReference>
<sequence length="817" mass="89794">MQETIQVGQTSAVGLKPQSLARICDVVTRWSLIILVFLIPVFILPWTTEVADFNKQMLLFVGVSVAAIAWMGKMLAERRFEYRRSVVNLIVLVFLGIYAISTWLSVNPYLSLTGNYGQARDGLLTVIALAVLYFVTINSVQTESELKRLLMAVVSGGFVAVVYGLLQGLGVFILPFTFASKAGFNTVGTVSALGILAAFLVMLCSGLLLYGHGRPSQSGVKVYATKVLLVMTSIISLWLVAAIGFWPATVALLVSSLVLIGYTFVHANSLRGLNGVILPAAAVVVTILALLFSWSLGLHFPLEVMPSTSTSFSIATQTIREFPFLGSGPGTYIFDFAKYHPVELNDTNFWNVRFDRGSSRFLTLLPSLGLLGTLTWLLVLLLLLGSAGKKLLRADEATWHILIGIFSAWFLLILSKFLYSSSLTLEVLFWVMMAMLVIVHKHDFYSVRFEKSPRASMLVTFAFILSLVFILSGAFVQVQRYSGEVAFARAMEARNSQDYDLAIEQLTKATNLNKHNDVYLRNLALVLMSKTEQMAAKQISLVQEEGESKEAFAARQTKATQERSQIASMLTTKAVQSAKAATEISKVNVANWSVLGSIYRKLIGVTEGAENWTLATYEQASQLEPSNPSLPTEVGKMYLLLSDLARKNLAPSGKAADEGWAKVTSLQDKANEYFNRAVELKSDYGPARYNLALILDRQGKLVEAISGMESVARDNPKDVGVGFQLALLYYRNDQKEAAIKLLESVIKLTSNFSNARWYLAAMYEERGELAKAISEIEIVQSFNPDNQQVAAKLVSLRDELKAGTAGDEGGELPPPVE</sequence>
<dbReference type="STRING" id="1802424.A2480_04655"/>
<reference evidence="4 5" key="1">
    <citation type="journal article" date="2016" name="Nat. Commun.">
        <title>Thousands of microbial genomes shed light on interconnected biogeochemical processes in an aquifer system.</title>
        <authorList>
            <person name="Anantharaman K."/>
            <person name="Brown C.T."/>
            <person name="Hug L.A."/>
            <person name="Sharon I."/>
            <person name="Castelle C.J."/>
            <person name="Probst A.J."/>
            <person name="Thomas B.C."/>
            <person name="Singh A."/>
            <person name="Wilkins M.J."/>
            <person name="Karaoz U."/>
            <person name="Brodie E.L."/>
            <person name="Williams K.H."/>
            <person name="Hubbard S.S."/>
            <person name="Banfield J.F."/>
        </authorList>
    </citation>
    <scope>NUCLEOTIDE SEQUENCE [LARGE SCALE GENOMIC DNA]</scope>
</reference>
<dbReference type="SMART" id="SM00028">
    <property type="entry name" value="TPR"/>
    <property type="match status" value="4"/>
</dbReference>
<feature type="transmembrane region" description="Helical" evidence="3">
    <location>
        <begin position="277"/>
        <end position="296"/>
    </location>
</feature>
<feature type="transmembrane region" description="Helical" evidence="3">
    <location>
        <begin position="26"/>
        <end position="45"/>
    </location>
</feature>
<keyword evidence="3" id="KW-0812">Transmembrane</keyword>
<keyword evidence="3" id="KW-1133">Transmembrane helix</keyword>
<gene>
    <name evidence="4" type="ORF">A2480_04655</name>
</gene>
<name>A0A1F7WDQ1_9BACT</name>
<feature type="transmembrane region" description="Helical" evidence="3">
    <location>
        <begin position="118"/>
        <end position="137"/>
    </location>
</feature>
<dbReference type="PANTHER" id="PTHR45586">
    <property type="entry name" value="TPR REPEAT-CONTAINING PROTEIN PA4667"/>
    <property type="match status" value="1"/>
</dbReference>
<feature type="transmembrane region" description="Helical" evidence="3">
    <location>
        <begin position="245"/>
        <end position="265"/>
    </location>
</feature>
<dbReference type="InterPro" id="IPR051012">
    <property type="entry name" value="CellSynth/LPSAsmb/PSIAsmb"/>
</dbReference>
<keyword evidence="3" id="KW-0472">Membrane</keyword>
<feature type="transmembrane region" description="Helical" evidence="3">
    <location>
        <begin position="397"/>
        <end position="415"/>
    </location>
</feature>
<proteinExistence type="predicted"/>
<evidence type="ECO:0000313" key="5">
    <source>
        <dbReference type="Proteomes" id="UP000176988"/>
    </source>
</evidence>
<dbReference type="Gene3D" id="1.25.40.10">
    <property type="entry name" value="Tetratricopeptide repeat domain"/>
    <property type="match status" value="2"/>
</dbReference>
<feature type="transmembrane region" description="Helical" evidence="3">
    <location>
        <begin position="57"/>
        <end position="75"/>
    </location>
</feature>
<feature type="transmembrane region" description="Helical" evidence="3">
    <location>
        <begin position="87"/>
        <end position="106"/>
    </location>
</feature>
<dbReference type="AlphaFoldDB" id="A0A1F7WDQ1"/>
<evidence type="ECO:0000256" key="2">
    <source>
        <dbReference type="ARBA" id="ARBA00022803"/>
    </source>
</evidence>
<accession>A0A1F7WDQ1</accession>
<feature type="transmembrane region" description="Helical" evidence="3">
    <location>
        <begin position="361"/>
        <end position="385"/>
    </location>
</feature>
<organism evidence="4 5">
    <name type="scientific">Candidatus Uhrbacteria bacterium RIFOXYC2_FULL_47_19</name>
    <dbReference type="NCBI Taxonomy" id="1802424"/>
    <lineage>
        <taxon>Bacteria</taxon>
        <taxon>Candidatus Uhriibacteriota</taxon>
    </lineage>
</organism>
<feature type="transmembrane region" description="Helical" evidence="3">
    <location>
        <begin position="457"/>
        <end position="476"/>
    </location>
</feature>
<dbReference type="InterPro" id="IPR019734">
    <property type="entry name" value="TPR_rpt"/>
</dbReference>